<dbReference type="EMBL" id="JACANB010000003">
    <property type="protein sequence ID" value="MDM1696328.1"/>
    <property type="molecule type" value="Genomic_DNA"/>
</dbReference>
<dbReference type="Pfam" id="PF23892">
    <property type="entry name" value="Ig_CycH"/>
    <property type="match status" value="1"/>
</dbReference>
<evidence type="ECO:0000259" key="8">
    <source>
        <dbReference type="Pfam" id="PF23914"/>
    </source>
</evidence>
<evidence type="ECO:0000256" key="5">
    <source>
        <dbReference type="PROSITE-ProRule" id="PRU00339"/>
    </source>
</evidence>
<reference evidence="9" key="2">
    <citation type="journal article" date="2022" name="Sci. Total Environ.">
        <title>Prevalence, transmission, and molecular epidemiology of tet(X)-positive bacteria among humans, animals, and environmental niches in China: An epidemiological, and genomic-based study.</title>
        <authorList>
            <person name="Dong N."/>
            <person name="Zeng Y."/>
            <person name="Cai C."/>
            <person name="Sun C."/>
            <person name="Lu J."/>
            <person name="Liu C."/>
            <person name="Zhou H."/>
            <person name="Sun Q."/>
            <person name="Shu L."/>
            <person name="Wang H."/>
            <person name="Wang Y."/>
            <person name="Wang S."/>
            <person name="Wu C."/>
            <person name="Chan E.W."/>
            <person name="Chen G."/>
            <person name="Shen Z."/>
            <person name="Chen S."/>
            <person name="Zhang R."/>
        </authorList>
    </citation>
    <scope>NUCLEOTIDE SEQUENCE</scope>
    <source>
        <strain evidence="9">DF46-2-2</strain>
    </source>
</reference>
<dbReference type="PROSITE" id="PS50005">
    <property type="entry name" value="TPR"/>
    <property type="match status" value="1"/>
</dbReference>
<evidence type="ECO:0000313" key="9">
    <source>
        <dbReference type="EMBL" id="MDM1696328.1"/>
    </source>
</evidence>
<feature type="compositionally biased region" description="Polar residues" evidence="6">
    <location>
        <begin position="268"/>
        <end position="281"/>
    </location>
</feature>
<proteinExistence type="predicted"/>
<sequence length="419" mass="45300">MIGFYLAALSMLLIALLIFLLPVLRVRKYQAEEDRTALNVALYQESLDELDSQFTAGALSAEQLAQGKAEAARVLLQDTETGTPKSIGGFGKALPLIAALLIPIAGFGLYQHWGAYDNVKLAMDMAEPPESMAEVIERLQKVVAVQPKSLDALFMLGRTYMNAEQPREAARTFNAAIELAGRQPELLSQWAQAEYFANGKRWNDDLQAAVNEVLQDNPDEPTVLGLIGIAAFESGDFQTSISAWSRLVASLNTEDPSVEPIMMGIQQARQALDQQGSTSRGPTPEFKADSASEDSAKQSLAAINPESKVTVQVSLGSKLQGTLAADDSVFVFARAQQGPPMPLAVKRLTVADLPVTLELSDADAMLDNMKLSSFPKIAVQARISKHGNPTEGEWESLPQPEELPVTAPVQLVIDQAIEP</sequence>
<dbReference type="AlphaFoldDB" id="A0AAW7DTK7"/>
<dbReference type="NCBIfam" id="TIGR03142">
    <property type="entry name" value="cytochro_ccmI"/>
    <property type="match status" value="1"/>
</dbReference>
<feature type="compositionally biased region" description="Basic and acidic residues" evidence="6">
    <location>
        <begin position="286"/>
        <end position="296"/>
    </location>
</feature>
<feature type="repeat" description="TPR" evidence="5">
    <location>
        <begin position="150"/>
        <end position="183"/>
    </location>
</feature>
<dbReference type="InterPro" id="IPR056412">
    <property type="entry name" value="Ig_CycH"/>
</dbReference>
<name>A0AAW7DTK7_9GAMM</name>
<feature type="region of interest" description="Disordered" evidence="6">
    <location>
        <begin position="268"/>
        <end position="298"/>
    </location>
</feature>
<dbReference type="InterPro" id="IPR019734">
    <property type="entry name" value="TPR_rpt"/>
</dbReference>
<feature type="domain" description="Cytochrome c-type biogenesis protein H Ig-like" evidence="7">
    <location>
        <begin position="309"/>
        <end position="414"/>
    </location>
</feature>
<comment type="caution">
    <text evidence="9">The sequence shown here is derived from an EMBL/GenBank/DDBJ whole genome shotgun (WGS) entry which is preliminary data.</text>
</comment>
<dbReference type="GO" id="GO:0017004">
    <property type="term" value="P:cytochrome complex assembly"/>
    <property type="evidence" value="ECO:0007669"/>
    <property type="project" value="UniProtKB-KW"/>
</dbReference>
<dbReference type="Gene3D" id="1.25.40.10">
    <property type="entry name" value="Tetratricopeptide repeat domain"/>
    <property type="match status" value="1"/>
</dbReference>
<dbReference type="InterPro" id="IPR011990">
    <property type="entry name" value="TPR-like_helical_dom_sf"/>
</dbReference>
<comment type="subcellular location">
    <subcellularLocation>
        <location evidence="1">Cell envelope</location>
    </subcellularLocation>
</comment>
<dbReference type="GO" id="GO:0030313">
    <property type="term" value="C:cell envelope"/>
    <property type="evidence" value="ECO:0007669"/>
    <property type="project" value="UniProtKB-SubCell"/>
</dbReference>
<accession>A0AAW7DTK7</accession>
<reference evidence="9" key="1">
    <citation type="submission" date="2020-06" db="EMBL/GenBank/DDBJ databases">
        <authorList>
            <person name="Dong N."/>
        </authorList>
    </citation>
    <scope>NUCLEOTIDE SEQUENCE</scope>
    <source>
        <strain evidence="9">DF46-2-2</strain>
    </source>
</reference>
<dbReference type="GO" id="GO:0005886">
    <property type="term" value="C:plasma membrane"/>
    <property type="evidence" value="ECO:0007669"/>
    <property type="project" value="TreeGrafter"/>
</dbReference>
<dbReference type="Proteomes" id="UP001173465">
    <property type="component" value="Unassembled WGS sequence"/>
</dbReference>
<evidence type="ECO:0000256" key="2">
    <source>
        <dbReference type="ARBA" id="ARBA00022737"/>
    </source>
</evidence>
<dbReference type="InterPro" id="IPR051263">
    <property type="entry name" value="C-type_cytochrome_biogenesis"/>
</dbReference>
<dbReference type="SUPFAM" id="SSF48452">
    <property type="entry name" value="TPR-like"/>
    <property type="match status" value="1"/>
</dbReference>
<evidence type="ECO:0000313" key="10">
    <source>
        <dbReference type="Proteomes" id="UP001173465"/>
    </source>
</evidence>
<feature type="domain" description="Cytochrome c-type biogenesis protein H TPR" evidence="8">
    <location>
        <begin position="139"/>
        <end position="257"/>
    </location>
</feature>
<keyword evidence="2" id="KW-0677">Repeat</keyword>
<protein>
    <submittedName>
        <fullName evidence="9">C-type cytochrome biogenesis protein CcmI</fullName>
    </submittedName>
</protein>
<dbReference type="Pfam" id="PF23914">
    <property type="entry name" value="TPR_CcmH_CycH"/>
    <property type="match status" value="1"/>
</dbReference>
<dbReference type="PANTHER" id="PTHR47870">
    <property type="entry name" value="CYTOCHROME C-TYPE BIOGENESIS PROTEIN CCMH"/>
    <property type="match status" value="1"/>
</dbReference>
<dbReference type="InterPro" id="IPR056413">
    <property type="entry name" value="TPR_CcmH_CycH"/>
</dbReference>
<evidence type="ECO:0000259" key="7">
    <source>
        <dbReference type="Pfam" id="PF23892"/>
    </source>
</evidence>
<dbReference type="PANTHER" id="PTHR47870:SF4">
    <property type="entry name" value="CYTOCHROME C-TYPE BIOGENESIS PROTEIN CYCH"/>
    <property type="match status" value="1"/>
</dbReference>
<dbReference type="InterPro" id="IPR017560">
    <property type="entry name" value="Cyt_c_biogenesis_CcmI"/>
</dbReference>
<gene>
    <name evidence="9" type="primary">ccmI</name>
    <name evidence="9" type="ORF">HX099_06590</name>
</gene>
<evidence type="ECO:0000256" key="1">
    <source>
        <dbReference type="ARBA" id="ARBA00004196"/>
    </source>
</evidence>
<organism evidence="9 10">
    <name type="scientific">Thiopseudomonas alkaliphila</name>
    <dbReference type="NCBI Taxonomy" id="1697053"/>
    <lineage>
        <taxon>Bacteria</taxon>
        <taxon>Pseudomonadati</taxon>
        <taxon>Pseudomonadota</taxon>
        <taxon>Gammaproteobacteria</taxon>
        <taxon>Pseudomonadales</taxon>
        <taxon>Pseudomonadaceae</taxon>
        <taxon>Thiopseudomonas</taxon>
    </lineage>
</organism>
<evidence type="ECO:0000256" key="3">
    <source>
        <dbReference type="ARBA" id="ARBA00022748"/>
    </source>
</evidence>
<keyword evidence="4 5" id="KW-0802">TPR repeat</keyword>
<evidence type="ECO:0000256" key="6">
    <source>
        <dbReference type="SAM" id="MobiDB-lite"/>
    </source>
</evidence>
<keyword evidence="3" id="KW-0201">Cytochrome c-type biogenesis</keyword>
<dbReference type="RefSeq" id="WP_286593692.1">
    <property type="nucleotide sequence ID" value="NZ_JACANB010000003.1"/>
</dbReference>
<evidence type="ECO:0000256" key="4">
    <source>
        <dbReference type="ARBA" id="ARBA00022803"/>
    </source>
</evidence>